<dbReference type="PROSITE" id="PS50890">
    <property type="entry name" value="PUA"/>
    <property type="match status" value="1"/>
</dbReference>
<dbReference type="SUPFAM" id="SSF55120">
    <property type="entry name" value="Pseudouridine synthase"/>
    <property type="match status" value="1"/>
</dbReference>
<dbReference type="Pfam" id="PF16198">
    <property type="entry name" value="TruB_C_2"/>
    <property type="match status" value="1"/>
</dbReference>
<accession>A0A1J5TRX4</accession>
<dbReference type="GO" id="GO:0031118">
    <property type="term" value="P:rRNA pseudouridine synthesis"/>
    <property type="evidence" value="ECO:0007669"/>
    <property type="project" value="TreeGrafter"/>
</dbReference>
<proteinExistence type="inferred from homology"/>
<keyword evidence="2 3" id="KW-0413">Isomerase</keyword>
<protein>
    <recommendedName>
        <fullName evidence="3">Probable tRNA pseudouridine synthase B</fullName>
        <ecNumber evidence="3">5.4.99.25</ecNumber>
    </recommendedName>
    <alternativeName>
        <fullName evidence="3">tRNA pseudouridine(55) synthase</fullName>
        <shortName evidence="3">Psi55 synthase</shortName>
    </alternativeName>
    <alternativeName>
        <fullName evidence="3">tRNA pseudouridylate synthase</fullName>
    </alternativeName>
    <alternativeName>
        <fullName evidence="3">tRNA-uridine isomerase</fullName>
    </alternativeName>
</protein>
<evidence type="ECO:0000259" key="5">
    <source>
        <dbReference type="SMART" id="SM01136"/>
    </source>
</evidence>
<dbReference type="SUPFAM" id="SSF88697">
    <property type="entry name" value="PUA domain-like"/>
    <property type="match status" value="1"/>
</dbReference>
<dbReference type="GO" id="GO:1990481">
    <property type="term" value="P:mRNA pseudouridine synthesis"/>
    <property type="evidence" value="ECO:0007669"/>
    <property type="project" value="TreeGrafter"/>
</dbReference>
<dbReference type="PANTHER" id="PTHR23127">
    <property type="entry name" value="CENTROMERE/MICROTUBULE BINDING PROTEIN CBF5"/>
    <property type="match status" value="1"/>
</dbReference>
<dbReference type="InterPro" id="IPR012960">
    <property type="entry name" value="Dyskerin-like"/>
</dbReference>
<dbReference type="GO" id="GO:0031119">
    <property type="term" value="P:tRNA pseudouridine synthesis"/>
    <property type="evidence" value="ECO:0007669"/>
    <property type="project" value="UniProtKB-UniRule"/>
</dbReference>
<dbReference type="InterPro" id="IPR004802">
    <property type="entry name" value="tRNA_PsdUridine_synth_B_fam"/>
</dbReference>
<dbReference type="SMART" id="SM00359">
    <property type="entry name" value="PUA"/>
    <property type="match status" value="1"/>
</dbReference>
<sequence length="321" mass="36111">MIELRESEMALVGNPPEERTIEEIINNGFVVIDKQAKPSSHQVSAWVRDMLGVEKAGHAGTLDPMVTGVLVVAIGKATRVIKNLQDSRKTYVTLLEYTKPIKEEKIKKLMKGFEGVIYQTPPRNAAVKRTLRKREIFSINIIEHTEKRTLFEVECEAGTYIRNLCRDVGYILGQKTSMAQLRRIATGPFNEEDSHTLLQLRDAFEEWKEGGDEKKIRQLILPVENLFEHLPKIVVKDSTVDALCHGAELGLPGVTSISEDITRGCIAGIFTMRGEAIGIAKIRVGSEEIKESVENDKKGNIAKMVTVLMKRDTYPRIWKGR</sequence>
<dbReference type="GO" id="GO:0160148">
    <property type="term" value="F:tRNA pseudouridine(55) synthase activity"/>
    <property type="evidence" value="ECO:0007669"/>
    <property type="project" value="UniProtKB-EC"/>
</dbReference>
<dbReference type="Gene3D" id="2.30.130.10">
    <property type="entry name" value="PUA domain"/>
    <property type="match status" value="1"/>
</dbReference>
<dbReference type="InterPro" id="IPR032819">
    <property type="entry name" value="TruB_C"/>
</dbReference>
<comment type="catalytic activity">
    <reaction evidence="3">
        <text>uridine(55) in tRNA = pseudouridine(55) in tRNA</text>
        <dbReference type="Rhea" id="RHEA:42532"/>
        <dbReference type="Rhea" id="RHEA-COMP:10101"/>
        <dbReference type="Rhea" id="RHEA-COMP:10102"/>
        <dbReference type="ChEBI" id="CHEBI:65314"/>
        <dbReference type="ChEBI" id="CHEBI:65315"/>
        <dbReference type="EC" id="5.4.99.25"/>
    </reaction>
</comment>
<dbReference type="EMBL" id="MIYU01000005">
    <property type="protein sequence ID" value="OIR19093.1"/>
    <property type="molecule type" value="Genomic_DNA"/>
</dbReference>
<feature type="domain" description="Dyskerin-like" evidence="5">
    <location>
        <begin position="5"/>
        <end position="44"/>
    </location>
</feature>
<dbReference type="GO" id="GO:0003723">
    <property type="term" value="F:RNA binding"/>
    <property type="evidence" value="ECO:0007669"/>
    <property type="project" value="InterPro"/>
</dbReference>
<gene>
    <name evidence="3" type="primary">truB</name>
    <name evidence="6" type="ORF">BEU04_04295</name>
</gene>
<comment type="similarity">
    <text evidence="3">Belongs to the pseudouridine synthase TruB family. Type 2 subfamily.</text>
</comment>
<dbReference type="HAMAP" id="MF_01081">
    <property type="entry name" value="TruB_arch"/>
    <property type="match status" value="1"/>
</dbReference>
<evidence type="ECO:0000256" key="2">
    <source>
        <dbReference type="ARBA" id="ARBA00023235"/>
    </source>
</evidence>
<dbReference type="NCBIfam" id="NF003280">
    <property type="entry name" value="PRK04270.1"/>
    <property type="match status" value="1"/>
</dbReference>
<keyword evidence="1 3" id="KW-0819">tRNA processing</keyword>
<dbReference type="Gene3D" id="3.30.2350.10">
    <property type="entry name" value="Pseudouridine synthase"/>
    <property type="match status" value="1"/>
</dbReference>
<reference evidence="6 7" key="1">
    <citation type="submission" date="2016-08" db="EMBL/GenBank/DDBJ databases">
        <title>New Insights into Marine Group III Euryarchaeota, from dark to light.</title>
        <authorList>
            <person name="Haro-Moreno J.M."/>
            <person name="Rodriguez-Valera F."/>
            <person name="Lopez-Garcia P."/>
            <person name="Moreira D."/>
            <person name="Martin-Cuadrado A.B."/>
        </authorList>
    </citation>
    <scope>NUCLEOTIDE SEQUENCE [LARGE SCALE GENOMIC DNA]</scope>
    <source>
        <strain evidence="6">CG-Bathy1</strain>
    </source>
</reference>
<dbReference type="AlphaFoldDB" id="A0A1J5TRX4"/>
<feature type="domain" description="PUA" evidence="4">
    <location>
        <begin position="231"/>
        <end position="309"/>
    </location>
</feature>
<evidence type="ECO:0000259" key="4">
    <source>
        <dbReference type="SMART" id="SM00359"/>
    </source>
</evidence>
<evidence type="ECO:0000256" key="1">
    <source>
        <dbReference type="ARBA" id="ARBA00022694"/>
    </source>
</evidence>
<comment type="caution">
    <text evidence="6">The sequence shown here is derived from an EMBL/GenBank/DDBJ whole genome shotgun (WGS) entry which is preliminary data.</text>
</comment>
<dbReference type="GO" id="GO:0031120">
    <property type="term" value="P:snRNA pseudouridine synthesis"/>
    <property type="evidence" value="ECO:0007669"/>
    <property type="project" value="TreeGrafter"/>
</dbReference>
<comment type="function">
    <text evidence="3">Could be responsible for synthesis of pseudouridine from uracil-55 in the psi GC loop of transfer RNAs.</text>
</comment>
<dbReference type="Pfam" id="PF01509">
    <property type="entry name" value="TruB_N"/>
    <property type="match status" value="2"/>
</dbReference>
<evidence type="ECO:0000313" key="7">
    <source>
        <dbReference type="Proteomes" id="UP000183815"/>
    </source>
</evidence>
<dbReference type="PANTHER" id="PTHR23127:SF0">
    <property type="entry name" value="H_ACA RIBONUCLEOPROTEIN COMPLEX SUBUNIT DKC1"/>
    <property type="match status" value="1"/>
</dbReference>
<dbReference type="GO" id="GO:0000495">
    <property type="term" value="P:box H/ACA sno(s)RNA 3'-end processing"/>
    <property type="evidence" value="ECO:0007669"/>
    <property type="project" value="TreeGrafter"/>
</dbReference>
<dbReference type="InterPro" id="IPR026326">
    <property type="entry name" value="TruB_arch"/>
</dbReference>
<name>A0A1J5TRX4_9ARCH</name>
<dbReference type="InterPro" id="IPR036974">
    <property type="entry name" value="PUA_sf"/>
</dbReference>
<dbReference type="Pfam" id="PF01472">
    <property type="entry name" value="PUA"/>
    <property type="match status" value="1"/>
</dbReference>
<dbReference type="InterPro" id="IPR002478">
    <property type="entry name" value="PUA"/>
</dbReference>
<evidence type="ECO:0000313" key="6">
    <source>
        <dbReference type="EMBL" id="OIR19093.1"/>
    </source>
</evidence>
<dbReference type="Proteomes" id="UP000183815">
    <property type="component" value="Unassembled WGS sequence"/>
</dbReference>
<organism evidence="6 7">
    <name type="scientific">Marine Group III euryarchaeote CG-Bathy1</name>
    <dbReference type="NCBI Taxonomy" id="1889001"/>
    <lineage>
        <taxon>Archaea</taxon>
        <taxon>Methanobacteriati</taxon>
        <taxon>Thermoplasmatota</taxon>
        <taxon>Thermoplasmata</taxon>
        <taxon>Candidatus Thermoprofundales</taxon>
    </lineage>
</organism>
<evidence type="ECO:0000256" key="3">
    <source>
        <dbReference type="HAMAP-Rule" id="MF_01081"/>
    </source>
</evidence>
<dbReference type="InterPro" id="IPR002501">
    <property type="entry name" value="PsdUridine_synth_N"/>
</dbReference>
<dbReference type="SMART" id="SM01136">
    <property type="entry name" value="DKCLD"/>
    <property type="match status" value="1"/>
</dbReference>
<dbReference type="InterPro" id="IPR020103">
    <property type="entry name" value="PsdUridine_synth_cat_dom_sf"/>
</dbReference>
<dbReference type="InterPro" id="IPR015947">
    <property type="entry name" value="PUA-like_sf"/>
</dbReference>
<feature type="active site" description="Nucleophile" evidence="3">
    <location>
        <position position="63"/>
    </location>
</feature>
<dbReference type="Pfam" id="PF08068">
    <property type="entry name" value="DKCLD"/>
    <property type="match status" value="1"/>
</dbReference>
<dbReference type="NCBIfam" id="TIGR00425">
    <property type="entry name" value="CBF5"/>
    <property type="match status" value="1"/>
</dbReference>
<dbReference type="EC" id="5.4.99.25" evidence="3"/>